<organism evidence="3 4">
    <name type="scientific">Scleroderma citrinum Foug A</name>
    <dbReference type="NCBI Taxonomy" id="1036808"/>
    <lineage>
        <taxon>Eukaryota</taxon>
        <taxon>Fungi</taxon>
        <taxon>Dikarya</taxon>
        <taxon>Basidiomycota</taxon>
        <taxon>Agaricomycotina</taxon>
        <taxon>Agaricomycetes</taxon>
        <taxon>Agaricomycetidae</taxon>
        <taxon>Boletales</taxon>
        <taxon>Sclerodermatineae</taxon>
        <taxon>Sclerodermataceae</taxon>
        <taxon>Scleroderma</taxon>
    </lineage>
</organism>
<keyword evidence="4" id="KW-1185">Reference proteome</keyword>
<protein>
    <recommendedName>
        <fullName evidence="5">Transmembrane protein</fullName>
    </recommendedName>
</protein>
<dbReference type="HOGENOM" id="CLU_065000_1_0_1"/>
<dbReference type="EMBL" id="KN822031">
    <property type="protein sequence ID" value="KIM63940.1"/>
    <property type="molecule type" value="Genomic_DNA"/>
</dbReference>
<sequence length="274" mass="30103">MTDERTKKSVMLQQQEAHKRAIKHVVDSWQERLQLISVITTFFASVEAGLLVNGMPANPSDMRNNLLKSSNAGFLGGLIMHVFAGTVLNVLYDHTCSRYPIAILSFVAAFMLNEYKLETATYEELILEGMTGTTGFRGFFRKKDLEHGLQALATEKEPASATLVGQTTPNATTKGSDRGSQELRHQTIDPVAHLEDVSLQWAQSHSVALFRNIHALCIVLACIGFVFTITGIVLYAWAVQPWEVGVVTSVCFGACVLAVALSIITTIYRAKARV</sequence>
<keyword evidence="2" id="KW-0812">Transmembrane</keyword>
<keyword evidence="2" id="KW-0472">Membrane</keyword>
<dbReference type="Proteomes" id="UP000053989">
    <property type="component" value="Unassembled WGS sequence"/>
</dbReference>
<feature type="region of interest" description="Disordered" evidence="1">
    <location>
        <begin position="163"/>
        <end position="182"/>
    </location>
</feature>
<proteinExistence type="predicted"/>
<reference evidence="3 4" key="1">
    <citation type="submission" date="2014-04" db="EMBL/GenBank/DDBJ databases">
        <authorList>
            <consortium name="DOE Joint Genome Institute"/>
            <person name="Kuo A."/>
            <person name="Kohler A."/>
            <person name="Nagy L.G."/>
            <person name="Floudas D."/>
            <person name="Copeland A."/>
            <person name="Barry K.W."/>
            <person name="Cichocki N."/>
            <person name="Veneault-Fourrey C."/>
            <person name="LaButti K."/>
            <person name="Lindquist E.A."/>
            <person name="Lipzen A."/>
            <person name="Lundell T."/>
            <person name="Morin E."/>
            <person name="Murat C."/>
            <person name="Sun H."/>
            <person name="Tunlid A."/>
            <person name="Henrissat B."/>
            <person name="Grigoriev I.V."/>
            <person name="Hibbett D.S."/>
            <person name="Martin F."/>
            <person name="Nordberg H.P."/>
            <person name="Cantor M.N."/>
            <person name="Hua S.X."/>
        </authorList>
    </citation>
    <scope>NUCLEOTIDE SEQUENCE [LARGE SCALE GENOMIC DNA]</scope>
    <source>
        <strain evidence="3 4">Foug A</strain>
    </source>
</reference>
<gene>
    <name evidence="3" type="ORF">SCLCIDRAFT_674775</name>
</gene>
<feature type="transmembrane region" description="Helical" evidence="2">
    <location>
        <begin position="213"/>
        <end position="238"/>
    </location>
</feature>
<name>A0A0C3DTI9_9AGAM</name>
<dbReference type="AlphaFoldDB" id="A0A0C3DTI9"/>
<accession>A0A0C3DTI9</accession>
<keyword evidence="2" id="KW-1133">Transmembrane helix</keyword>
<evidence type="ECO:0000313" key="4">
    <source>
        <dbReference type="Proteomes" id="UP000053989"/>
    </source>
</evidence>
<evidence type="ECO:0000256" key="2">
    <source>
        <dbReference type="SAM" id="Phobius"/>
    </source>
</evidence>
<dbReference type="OrthoDB" id="2653987at2759"/>
<feature type="transmembrane region" description="Helical" evidence="2">
    <location>
        <begin position="244"/>
        <end position="268"/>
    </location>
</feature>
<evidence type="ECO:0008006" key="5">
    <source>
        <dbReference type="Google" id="ProtNLM"/>
    </source>
</evidence>
<evidence type="ECO:0000256" key="1">
    <source>
        <dbReference type="SAM" id="MobiDB-lite"/>
    </source>
</evidence>
<evidence type="ECO:0000313" key="3">
    <source>
        <dbReference type="EMBL" id="KIM63940.1"/>
    </source>
</evidence>
<dbReference type="InParanoid" id="A0A0C3DTI9"/>
<feature type="compositionally biased region" description="Polar residues" evidence="1">
    <location>
        <begin position="163"/>
        <end position="174"/>
    </location>
</feature>
<reference evidence="4" key="2">
    <citation type="submission" date="2015-01" db="EMBL/GenBank/DDBJ databases">
        <title>Evolutionary Origins and Diversification of the Mycorrhizal Mutualists.</title>
        <authorList>
            <consortium name="DOE Joint Genome Institute"/>
            <consortium name="Mycorrhizal Genomics Consortium"/>
            <person name="Kohler A."/>
            <person name="Kuo A."/>
            <person name="Nagy L.G."/>
            <person name="Floudas D."/>
            <person name="Copeland A."/>
            <person name="Barry K.W."/>
            <person name="Cichocki N."/>
            <person name="Veneault-Fourrey C."/>
            <person name="LaButti K."/>
            <person name="Lindquist E.A."/>
            <person name="Lipzen A."/>
            <person name="Lundell T."/>
            <person name="Morin E."/>
            <person name="Murat C."/>
            <person name="Riley R."/>
            <person name="Ohm R."/>
            <person name="Sun H."/>
            <person name="Tunlid A."/>
            <person name="Henrissat B."/>
            <person name="Grigoriev I.V."/>
            <person name="Hibbett D.S."/>
            <person name="Martin F."/>
        </authorList>
    </citation>
    <scope>NUCLEOTIDE SEQUENCE [LARGE SCALE GENOMIC DNA]</scope>
    <source>
        <strain evidence="4">Foug A</strain>
    </source>
</reference>
<feature type="transmembrane region" description="Helical" evidence="2">
    <location>
        <begin position="72"/>
        <end position="92"/>
    </location>
</feature>
<feature type="transmembrane region" description="Helical" evidence="2">
    <location>
        <begin position="33"/>
        <end position="52"/>
    </location>
</feature>